<dbReference type="Gene3D" id="3.20.140.10">
    <property type="entry name" value="nicotinate phosphoribosyltransferase"/>
    <property type="match status" value="1"/>
</dbReference>
<reference evidence="6 7" key="1">
    <citation type="submission" date="2024-09" db="EMBL/GenBank/DDBJ databases">
        <authorList>
            <person name="Sun Q."/>
            <person name="Mori K."/>
        </authorList>
    </citation>
    <scope>NUCLEOTIDE SEQUENCE [LARGE SCALE GENOMIC DNA]</scope>
    <source>
        <strain evidence="6 7">CCM 7609</strain>
    </source>
</reference>
<name>A0ABV5G887_9MICC</name>
<evidence type="ECO:0000256" key="1">
    <source>
        <dbReference type="ARBA" id="ARBA00004952"/>
    </source>
</evidence>
<dbReference type="SUPFAM" id="SSF51690">
    <property type="entry name" value="Nicotinate/Quinolinate PRTase C-terminal domain-like"/>
    <property type="match status" value="1"/>
</dbReference>
<gene>
    <name evidence="6" type="ORF">ACFFX0_29975</name>
</gene>
<comment type="pathway">
    <text evidence="1">Cofactor biosynthesis; NAD(+) biosynthesis; nicotinate D-ribonucleotide from nicotinate: step 1/1.</text>
</comment>
<evidence type="ECO:0000256" key="2">
    <source>
        <dbReference type="ARBA" id="ARBA00013236"/>
    </source>
</evidence>
<dbReference type="InterPro" id="IPR036068">
    <property type="entry name" value="Nicotinate_pribotase-like_C"/>
</dbReference>
<protein>
    <recommendedName>
        <fullName evidence="2">nicotinate phosphoribosyltransferase</fullName>
        <ecNumber evidence="2">6.3.4.21</ecNumber>
    </recommendedName>
</protein>
<organism evidence="6 7">
    <name type="scientific">Citricoccus parietis</name>
    <dbReference type="NCBI Taxonomy" id="592307"/>
    <lineage>
        <taxon>Bacteria</taxon>
        <taxon>Bacillati</taxon>
        <taxon>Actinomycetota</taxon>
        <taxon>Actinomycetes</taxon>
        <taxon>Micrococcales</taxon>
        <taxon>Micrococcaceae</taxon>
        <taxon>Citricoccus</taxon>
    </lineage>
</organism>
<dbReference type="Proteomes" id="UP001589575">
    <property type="component" value="Unassembled WGS sequence"/>
</dbReference>
<dbReference type="PANTHER" id="PTHR11098">
    <property type="entry name" value="NICOTINATE PHOSPHORIBOSYLTRANSFERASE"/>
    <property type="match status" value="1"/>
</dbReference>
<evidence type="ECO:0000256" key="3">
    <source>
        <dbReference type="ARBA" id="ARBA00022553"/>
    </source>
</evidence>
<dbReference type="InterPro" id="IPR007229">
    <property type="entry name" value="Nic_PRibTrfase-Fam"/>
</dbReference>
<evidence type="ECO:0000313" key="6">
    <source>
        <dbReference type="EMBL" id="MFB9075177.1"/>
    </source>
</evidence>
<dbReference type="PANTHER" id="PTHR11098:SF1">
    <property type="entry name" value="NICOTINATE PHOSPHORIBOSYLTRANSFERASE"/>
    <property type="match status" value="1"/>
</dbReference>
<proteinExistence type="predicted"/>
<evidence type="ECO:0000256" key="4">
    <source>
        <dbReference type="ARBA" id="ARBA00022598"/>
    </source>
</evidence>
<keyword evidence="3" id="KW-0597">Phosphoprotein</keyword>
<dbReference type="EMBL" id="JBHMFI010000019">
    <property type="protein sequence ID" value="MFB9075177.1"/>
    <property type="molecule type" value="Genomic_DNA"/>
</dbReference>
<comment type="caution">
    <text evidence="6">The sequence shown here is derived from an EMBL/GenBank/DDBJ whole genome shotgun (WGS) entry which is preliminary data.</text>
</comment>
<evidence type="ECO:0000256" key="5">
    <source>
        <dbReference type="ARBA" id="ARBA00022642"/>
    </source>
</evidence>
<evidence type="ECO:0000313" key="7">
    <source>
        <dbReference type="Proteomes" id="UP001589575"/>
    </source>
</evidence>
<keyword evidence="5" id="KW-0662">Pyridine nucleotide biosynthesis</keyword>
<dbReference type="EC" id="6.3.4.21" evidence="2"/>
<accession>A0ABV5G887</accession>
<keyword evidence="4" id="KW-0436">Ligase</keyword>
<keyword evidence="7" id="KW-1185">Reference proteome</keyword>
<sequence>MLDEAGLDYVKITASNQLDEWVIKSLLEQGAAIDVFGVGTSLVTAPPDAALDGVYKLAFADGKPRIKISENLKKVSLPGKKQVFRPTIPMVHW</sequence>